<dbReference type="Proteomes" id="UP000286954">
    <property type="component" value="Chromosome"/>
</dbReference>
<dbReference type="EMBL" id="CP018911">
    <property type="protein sequence ID" value="AZU02995.1"/>
    <property type="molecule type" value="Genomic_DNA"/>
</dbReference>
<dbReference type="RefSeq" id="WP_127565426.1">
    <property type="nucleotide sequence ID" value="NZ_BMFB01000002.1"/>
</dbReference>
<evidence type="ECO:0000313" key="1">
    <source>
        <dbReference type="EMBL" id="AZU02995.1"/>
    </source>
</evidence>
<sequence length="68" mass="7383">MANEQRPSTGISFRQLFIWAIPFDLGLVGLLVVILMGWELWTGIGLVIAGALGTVMLIGQHYKIGPDS</sequence>
<accession>A0A3T0E6H2</accession>
<protein>
    <submittedName>
        <fullName evidence="1">Uncharacterized protein</fullName>
    </submittedName>
</protein>
<name>A0A3T0E6H2_9PROT</name>
<organism evidence="1 2">
    <name type="scientific">Glycocaulis alkaliphilus</name>
    <dbReference type="NCBI Taxonomy" id="1434191"/>
    <lineage>
        <taxon>Bacteria</taxon>
        <taxon>Pseudomonadati</taxon>
        <taxon>Pseudomonadota</taxon>
        <taxon>Alphaproteobacteria</taxon>
        <taxon>Maricaulales</taxon>
        <taxon>Maricaulaceae</taxon>
        <taxon>Glycocaulis</taxon>
    </lineage>
</organism>
<dbReference type="OrthoDB" id="7632018at2"/>
<reference evidence="1 2" key="1">
    <citation type="submission" date="2016-12" db="EMBL/GenBank/DDBJ databases">
        <title>The genome of dimorphic prosthecate Glycocaulis alkaliphilus 6b-8t, isolated from crude oil dictates its adaptability in petroleum environments.</title>
        <authorList>
            <person name="Wu X.-L."/>
            <person name="Geng S."/>
        </authorList>
    </citation>
    <scope>NUCLEOTIDE SEQUENCE [LARGE SCALE GENOMIC DNA]</scope>
    <source>
        <strain evidence="1 2">6B-8</strain>
    </source>
</reference>
<dbReference type="AlphaFoldDB" id="A0A3T0E6H2"/>
<gene>
    <name evidence="1" type="ORF">X907_0447</name>
</gene>
<keyword evidence="2" id="KW-1185">Reference proteome</keyword>
<proteinExistence type="predicted"/>
<dbReference type="KEGG" id="gak:X907_0447"/>
<evidence type="ECO:0000313" key="2">
    <source>
        <dbReference type="Proteomes" id="UP000286954"/>
    </source>
</evidence>